<reference evidence="13" key="1">
    <citation type="journal article" date="2020" name="Genome Biol.">
        <title>Gamete binning: chromosome-level and haplotype-resolved genome assembly enabled by high-throughput single-cell sequencing of gamete genomes.</title>
        <authorList>
            <person name="Campoy J.A."/>
            <person name="Sun H."/>
            <person name="Goel M."/>
            <person name="Jiao W.-B."/>
            <person name="Folz-Donahue K."/>
            <person name="Wang N."/>
            <person name="Rubio M."/>
            <person name="Liu C."/>
            <person name="Kukat C."/>
            <person name="Ruiz D."/>
            <person name="Huettel B."/>
            <person name="Schneeberger K."/>
        </authorList>
    </citation>
    <scope>NUCLEOTIDE SEQUENCE [LARGE SCALE GENOMIC DNA]</scope>
    <source>
        <strain evidence="13">cv. Rojo Pasion</strain>
    </source>
</reference>
<proteinExistence type="inferred from homology"/>
<dbReference type="PANTHER" id="PTHR47953">
    <property type="entry name" value="OS08G0105600 PROTEIN"/>
    <property type="match status" value="1"/>
</dbReference>
<keyword evidence="5" id="KW-0812">Transmembrane</keyword>
<comment type="subcellular location">
    <subcellularLocation>
        <location evidence="2">Membrane</location>
        <topology evidence="2">Single-pass membrane protein</topology>
    </subcellularLocation>
</comment>
<protein>
    <submittedName>
        <fullName evidence="12">Uncharacterized protein</fullName>
    </submittedName>
</protein>
<evidence type="ECO:0000256" key="10">
    <source>
        <dbReference type="ARBA" id="ARBA00023033"/>
    </source>
</evidence>
<evidence type="ECO:0000256" key="4">
    <source>
        <dbReference type="ARBA" id="ARBA00022617"/>
    </source>
</evidence>
<comment type="cofactor">
    <cofactor evidence="1">
        <name>heme</name>
        <dbReference type="ChEBI" id="CHEBI:30413"/>
    </cofactor>
</comment>
<gene>
    <name evidence="12" type="ORF">ORAREDHAP_LOCUS28160</name>
</gene>
<keyword evidence="6" id="KW-0479">Metal-binding</keyword>
<dbReference type="AlphaFoldDB" id="A0A6J5X3G8"/>
<accession>A0A6J5X3G8</accession>
<dbReference type="GO" id="GO:0005506">
    <property type="term" value="F:iron ion binding"/>
    <property type="evidence" value="ECO:0007669"/>
    <property type="project" value="InterPro"/>
</dbReference>
<evidence type="ECO:0000256" key="7">
    <source>
        <dbReference type="ARBA" id="ARBA00022989"/>
    </source>
</evidence>
<keyword evidence="10" id="KW-0503">Monooxygenase</keyword>
<evidence type="ECO:0000256" key="2">
    <source>
        <dbReference type="ARBA" id="ARBA00004167"/>
    </source>
</evidence>
<dbReference type="GO" id="GO:0016705">
    <property type="term" value="F:oxidoreductase activity, acting on paired donors, with incorporation or reduction of molecular oxygen"/>
    <property type="evidence" value="ECO:0007669"/>
    <property type="project" value="InterPro"/>
</dbReference>
<dbReference type="PANTHER" id="PTHR47953:SF19">
    <property type="entry name" value="OS06G0641600 PROTEIN"/>
    <property type="match status" value="1"/>
</dbReference>
<dbReference type="InterPro" id="IPR036396">
    <property type="entry name" value="Cyt_P450_sf"/>
</dbReference>
<dbReference type="EMBL" id="CAEKKB010000004">
    <property type="protein sequence ID" value="CAB4308576.1"/>
    <property type="molecule type" value="Genomic_DNA"/>
</dbReference>
<keyword evidence="8" id="KW-0560">Oxidoreductase</keyword>
<evidence type="ECO:0000256" key="9">
    <source>
        <dbReference type="ARBA" id="ARBA00023004"/>
    </source>
</evidence>
<evidence type="ECO:0000256" key="8">
    <source>
        <dbReference type="ARBA" id="ARBA00023002"/>
    </source>
</evidence>
<name>A0A6J5X3G8_PRUAR</name>
<keyword evidence="11" id="KW-0472">Membrane</keyword>
<dbReference type="GO" id="GO:0004497">
    <property type="term" value="F:monooxygenase activity"/>
    <property type="evidence" value="ECO:0007669"/>
    <property type="project" value="UniProtKB-KW"/>
</dbReference>
<evidence type="ECO:0000313" key="13">
    <source>
        <dbReference type="Proteomes" id="UP000507245"/>
    </source>
</evidence>
<dbReference type="GO" id="GO:0020037">
    <property type="term" value="F:heme binding"/>
    <property type="evidence" value="ECO:0007669"/>
    <property type="project" value="InterPro"/>
</dbReference>
<evidence type="ECO:0000256" key="3">
    <source>
        <dbReference type="ARBA" id="ARBA00010617"/>
    </source>
</evidence>
<dbReference type="GO" id="GO:0016020">
    <property type="term" value="C:membrane"/>
    <property type="evidence" value="ECO:0007669"/>
    <property type="project" value="UniProtKB-SubCell"/>
</dbReference>
<evidence type="ECO:0000256" key="1">
    <source>
        <dbReference type="ARBA" id="ARBA00001971"/>
    </source>
</evidence>
<dbReference type="SUPFAM" id="SSF48264">
    <property type="entry name" value="Cytochrome P450"/>
    <property type="match status" value="1"/>
</dbReference>
<evidence type="ECO:0000256" key="6">
    <source>
        <dbReference type="ARBA" id="ARBA00022723"/>
    </source>
</evidence>
<dbReference type="OrthoDB" id="2789670at2759"/>
<evidence type="ECO:0000256" key="11">
    <source>
        <dbReference type="ARBA" id="ARBA00023136"/>
    </source>
</evidence>
<organism evidence="12 13">
    <name type="scientific">Prunus armeniaca</name>
    <name type="common">Apricot</name>
    <name type="synonym">Armeniaca vulgaris</name>
    <dbReference type="NCBI Taxonomy" id="36596"/>
    <lineage>
        <taxon>Eukaryota</taxon>
        <taxon>Viridiplantae</taxon>
        <taxon>Streptophyta</taxon>
        <taxon>Embryophyta</taxon>
        <taxon>Tracheophyta</taxon>
        <taxon>Spermatophyta</taxon>
        <taxon>Magnoliopsida</taxon>
        <taxon>eudicotyledons</taxon>
        <taxon>Gunneridae</taxon>
        <taxon>Pentapetalae</taxon>
        <taxon>rosids</taxon>
        <taxon>fabids</taxon>
        <taxon>Rosales</taxon>
        <taxon>Rosaceae</taxon>
        <taxon>Amygdaloideae</taxon>
        <taxon>Amygdaleae</taxon>
        <taxon>Prunus</taxon>
    </lineage>
</organism>
<sequence length="187" mass="21315">MFSIYRRIREDEVVNLIKWVSLRARSPINLTEELYSSTYSIASHAAFGKTTKDHEGFIYVVNKAMNVAGGFDLADLFPSAHLLHLISEMRPKHPPSKLGNGFGKQVRRLVDRRNKANLMTSKSNLFMNIVQFKVTCVGMEKWIGSHVRGAEIVIKELDREPKTHTQFMKKEAEPSGFGTSMREGRIF</sequence>
<keyword evidence="4" id="KW-0349">Heme</keyword>
<keyword evidence="9" id="KW-0408">Iron</keyword>
<keyword evidence="13" id="KW-1185">Reference proteome</keyword>
<keyword evidence="7" id="KW-1133">Transmembrane helix</keyword>
<dbReference type="InterPro" id="IPR052306">
    <property type="entry name" value="CYP450_71D"/>
</dbReference>
<evidence type="ECO:0000256" key="5">
    <source>
        <dbReference type="ARBA" id="ARBA00022692"/>
    </source>
</evidence>
<evidence type="ECO:0000313" key="12">
    <source>
        <dbReference type="EMBL" id="CAB4308576.1"/>
    </source>
</evidence>
<comment type="similarity">
    <text evidence="3">Belongs to the cytochrome P450 family.</text>
</comment>
<dbReference type="Proteomes" id="UP000507245">
    <property type="component" value="Unassembled WGS sequence"/>
</dbReference>